<dbReference type="InterPro" id="IPR025277">
    <property type="entry name" value="Apiosidase-like_cat_dom"/>
</dbReference>
<dbReference type="SUPFAM" id="SSF51445">
    <property type="entry name" value="(Trans)glycosidases"/>
    <property type="match status" value="1"/>
</dbReference>
<keyword evidence="4" id="KW-1185">Reference proteome</keyword>
<dbReference type="PANTHER" id="PTHR37836">
    <property type="entry name" value="LMO1036 PROTEIN"/>
    <property type="match status" value="1"/>
</dbReference>
<comment type="caution">
    <text evidence="3">The sequence shown here is derived from an EMBL/GenBank/DDBJ whole genome shotgun (WGS) entry which is preliminary data.</text>
</comment>
<dbReference type="InterPro" id="IPR024749">
    <property type="entry name" value="Collagen-bd_put"/>
</dbReference>
<sequence>MNYWDHGELSVSGNKKYLQNGEVPFFWMGDTAWLLTQTCSLEECALYLRNRKEKGFNVIQIDFFHSYKEDRKEGDEGWDKDIRNPEYWELCDRVIDMAEDMGLYIAVLPVWGSIAKSEIMDEEKMVRYGRFLGARYQEKKNLIWVIGGDVRGDAAYPRFCALGRTLKEYNPSRLMSFHPFGRTSSDQWFAEEPWMDFHMFQSGHRRYDQVTLGRWDDKGQGDNTYGEDNWRYVDQVHSRADVKPVVDAEPSYEGIPHGLHDPREPYWEDCDVRRYGYWSVFQGACGYTYGHNAIMQFHSDISKPGAFGVREHWMDALHQEGSCQMRHLRSLMERVDFVHGTPREELLLCGQKERYHRISVFAGKNYIYCYDYMGDMFILDLKDYRDKKKLSGYWFEPVSGTFSYMGDLTGMKEITVRPPRKASGQNDWVFVVFSEDGSCFPC</sequence>
<evidence type="ECO:0000313" key="3">
    <source>
        <dbReference type="EMBL" id="PWJ72201.1"/>
    </source>
</evidence>
<dbReference type="RefSeq" id="WP_109748586.1">
    <property type="nucleotide sequence ID" value="NZ_JANKBI010000021.1"/>
</dbReference>
<feature type="domain" description="Apiosidase-like catalytic" evidence="2">
    <location>
        <begin position="14"/>
        <end position="337"/>
    </location>
</feature>
<evidence type="ECO:0000259" key="1">
    <source>
        <dbReference type="Pfam" id="PF12904"/>
    </source>
</evidence>
<dbReference type="EMBL" id="QGGY01000020">
    <property type="protein sequence ID" value="PWJ72201.1"/>
    <property type="molecule type" value="Genomic_DNA"/>
</dbReference>
<gene>
    <name evidence="3" type="ORF">C7383_1207</name>
</gene>
<dbReference type="Pfam" id="PF12904">
    <property type="entry name" value="Collagen_bind_2"/>
    <property type="match status" value="1"/>
</dbReference>
<evidence type="ECO:0000259" key="2">
    <source>
        <dbReference type="Pfam" id="PF13204"/>
    </source>
</evidence>
<dbReference type="PANTHER" id="PTHR37836:SF3">
    <property type="entry name" value="ENDOGLUCANASE"/>
    <property type="match status" value="1"/>
</dbReference>
<proteinExistence type="predicted"/>
<dbReference type="Proteomes" id="UP000245412">
    <property type="component" value="Unassembled WGS sequence"/>
</dbReference>
<evidence type="ECO:0000313" key="4">
    <source>
        <dbReference type="Proteomes" id="UP000245412"/>
    </source>
</evidence>
<dbReference type="InterPro" id="IPR017853">
    <property type="entry name" value="GH"/>
</dbReference>
<reference evidence="3 4" key="1">
    <citation type="submission" date="2018-05" db="EMBL/GenBank/DDBJ databases">
        <authorList>
            <person name="Goeker M."/>
            <person name="Huntemann M."/>
            <person name="Clum A."/>
            <person name="Pillay M."/>
            <person name="Palaniappan K."/>
            <person name="Varghese N."/>
            <person name="Mikhailova N."/>
            <person name="Stamatis D."/>
            <person name="Reddy T."/>
            <person name="Daum C."/>
            <person name="Shapiro N."/>
            <person name="Ivanova N."/>
            <person name="Kyrpides N."/>
            <person name="Woyke T."/>
        </authorList>
    </citation>
    <scope>NUCLEOTIDE SEQUENCE [LARGE SCALE GENOMIC DNA]</scope>
    <source>
        <strain evidence="3 4">DSM 26524</strain>
    </source>
</reference>
<organism evidence="3 4">
    <name type="scientific">Murimonas intestini</name>
    <dbReference type="NCBI Taxonomy" id="1337051"/>
    <lineage>
        <taxon>Bacteria</taxon>
        <taxon>Bacillati</taxon>
        <taxon>Bacillota</taxon>
        <taxon>Clostridia</taxon>
        <taxon>Lachnospirales</taxon>
        <taxon>Lachnospiraceae</taxon>
        <taxon>Murimonas</taxon>
    </lineage>
</organism>
<accession>A0AB73SXX9</accession>
<dbReference type="AlphaFoldDB" id="A0AB73SXX9"/>
<dbReference type="Pfam" id="PF13204">
    <property type="entry name" value="Apiosidase"/>
    <property type="match status" value="1"/>
</dbReference>
<name>A0AB73SXX9_9FIRM</name>
<protein>
    <submittedName>
        <fullName evidence="3">Collagenase-like protein with putative collagen-binding domain</fullName>
    </submittedName>
</protein>
<dbReference type="Gene3D" id="3.20.20.80">
    <property type="entry name" value="Glycosidases"/>
    <property type="match status" value="1"/>
</dbReference>
<feature type="domain" description="Putative collagen-binding" evidence="1">
    <location>
        <begin position="342"/>
        <end position="432"/>
    </location>
</feature>